<evidence type="ECO:0000313" key="1">
    <source>
        <dbReference type="EMBL" id="RPA72983.1"/>
    </source>
</evidence>
<dbReference type="STRING" id="1160509.A0A3N4HFT5"/>
<evidence type="ECO:0000313" key="2">
    <source>
        <dbReference type="Proteomes" id="UP000275078"/>
    </source>
</evidence>
<dbReference type="Proteomes" id="UP000275078">
    <property type="component" value="Unassembled WGS sequence"/>
</dbReference>
<protein>
    <submittedName>
        <fullName evidence="1">Uncharacterized protein</fullName>
    </submittedName>
</protein>
<sequence>MSSRIYPAAHGKEASGTSKIQKARLRLDVSLNAIFAAFEKNDAETEYNDPHREVNLSEVGLVDSYTGAPLAKREFVKWLSSCSVMEIKKLVHERRSALLLPEGEIIKHAKSLCDIGDRQETPLWRGVLPKLGTYGTARRQAPKRLQRRDRYTNIDRKSDEMGYRHLRLQEAPELESLQLKLDSTDLHNLLLQKGSAQPEPEEASILLEAGITYTQVSADLAAGGLCAEDREYNTLFDLLPVDEINPKYILRLEHTFNELCSRLPNRFFDRDDKRFSKACDDSHMNGIIHLGVWNQATWQHERPACSFGLRGGSLKYKEDENYMLIQQFLVENDALFRHIGGILKRMDEKLYEEYSSIELPPFVDKTLFWPFCMLAINRNCFSLPHKDLNDLARGFCFLLCWGDFKGGDVTFAELRLKIPLQKGQLLVFRSALLTHWNQPVYEGVRHSMVLFTPSRMFNWKQITTVQVLNRWNREIKDCTEYLATLGYFS</sequence>
<organism evidence="1 2">
    <name type="scientific">Ascobolus immersus RN42</name>
    <dbReference type="NCBI Taxonomy" id="1160509"/>
    <lineage>
        <taxon>Eukaryota</taxon>
        <taxon>Fungi</taxon>
        <taxon>Dikarya</taxon>
        <taxon>Ascomycota</taxon>
        <taxon>Pezizomycotina</taxon>
        <taxon>Pezizomycetes</taxon>
        <taxon>Pezizales</taxon>
        <taxon>Ascobolaceae</taxon>
        <taxon>Ascobolus</taxon>
    </lineage>
</organism>
<keyword evidence="2" id="KW-1185">Reference proteome</keyword>
<dbReference type="OrthoDB" id="2690740at2759"/>
<reference evidence="1 2" key="1">
    <citation type="journal article" date="2018" name="Nat. Ecol. Evol.">
        <title>Pezizomycetes genomes reveal the molecular basis of ectomycorrhizal truffle lifestyle.</title>
        <authorList>
            <person name="Murat C."/>
            <person name="Payen T."/>
            <person name="Noel B."/>
            <person name="Kuo A."/>
            <person name="Morin E."/>
            <person name="Chen J."/>
            <person name="Kohler A."/>
            <person name="Krizsan K."/>
            <person name="Balestrini R."/>
            <person name="Da Silva C."/>
            <person name="Montanini B."/>
            <person name="Hainaut M."/>
            <person name="Levati E."/>
            <person name="Barry K.W."/>
            <person name="Belfiori B."/>
            <person name="Cichocki N."/>
            <person name="Clum A."/>
            <person name="Dockter R.B."/>
            <person name="Fauchery L."/>
            <person name="Guy J."/>
            <person name="Iotti M."/>
            <person name="Le Tacon F."/>
            <person name="Lindquist E.A."/>
            <person name="Lipzen A."/>
            <person name="Malagnac F."/>
            <person name="Mello A."/>
            <person name="Molinier V."/>
            <person name="Miyauchi S."/>
            <person name="Poulain J."/>
            <person name="Riccioni C."/>
            <person name="Rubini A."/>
            <person name="Sitrit Y."/>
            <person name="Splivallo R."/>
            <person name="Traeger S."/>
            <person name="Wang M."/>
            <person name="Zifcakova L."/>
            <person name="Wipf D."/>
            <person name="Zambonelli A."/>
            <person name="Paolocci F."/>
            <person name="Nowrousian M."/>
            <person name="Ottonello S."/>
            <person name="Baldrian P."/>
            <person name="Spatafora J.W."/>
            <person name="Henrissat B."/>
            <person name="Nagy L.G."/>
            <person name="Aury J.M."/>
            <person name="Wincker P."/>
            <person name="Grigoriev I.V."/>
            <person name="Bonfante P."/>
            <person name="Martin F.M."/>
        </authorList>
    </citation>
    <scope>NUCLEOTIDE SEQUENCE [LARGE SCALE GENOMIC DNA]</scope>
    <source>
        <strain evidence="1 2">RN42</strain>
    </source>
</reference>
<dbReference type="Gene3D" id="3.60.130.30">
    <property type="match status" value="1"/>
</dbReference>
<dbReference type="EMBL" id="ML119838">
    <property type="protein sequence ID" value="RPA72983.1"/>
    <property type="molecule type" value="Genomic_DNA"/>
</dbReference>
<dbReference type="AlphaFoldDB" id="A0A3N4HFT5"/>
<proteinExistence type="predicted"/>
<accession>A0A3N4HFT5</accession>
<gene>
    <name evidence="1" type="ORF">BJ508DRAFT_314248</name>
</gene>
<name>A0A3N4HFT5_ASCIM</name>